<keyword evidence="2" id="KW-1185">Reference proteome</keyword>
<dbReference type="Pfam" id="PF09485">
    <property type="entry name" value="CRISPR_Cse2"/>
    <property type="match status" value="1"/>
</dbReference>
<dbReference type="AlphaFoldDB" id="A0A9X3NU63"/>
<accession>A0A9X3NU63</accession>
<reference evidence="1" key="1">
    <citation type="submission" date="2021-10" db="EMBL/GenBank/DDBJ databases">
        <title>Streptomonospora sp. nov., isolated from mangrove soil.</title>
        <authorList>
            <person name="Chen X."/>
            <person name="Ge X."/>
            <person name="Liu W."/>
        </authorList>
    </citation>
    <scope>NUCLEOTIDE SEQUENCE</scope>
    <source>
        <strain evidence="1">S1-112</strain>
    </source>
</reference>
<protein>
    <submittedName>
        <fullName evidence="1">Type I-E CRISPR-associated protein Cse2/CasB</fullName>
    </submittedName>
</protein>
<dbReference type="NCBIfam" id="TIGR02548">
    <property type="entry name" value="casB_cse2"/>
    <property type="match status" value="1"/>
</dbReference>
<comment type="caution">
    <text evidence="1">The sequence shown here is derived from an EMBL/GenBank/DDBJ whole genome shotgun (WGS) entry which is preliminary data.</text>
</comment>
<dbReference type="InterPro" id="IPR013382">
    <property type="entry name" value="CRISPR-assoc_prot_Cse2"/>
</dbReference>
<evidence type="ECO:0000313" key="2">
    <source>
        <dbReference type="Proteomes" id="UP001140076"/>
    </source>
</evidence>
<dbReference type="Gene3D" id="1.10.520.40">
    <property type="entry name" value="CRISPR-associated protein Cse2"/>
    <property type="match status" value="1"/>
</dbReference>
<dbReference type="InterPro" id="IPR038287">
    <property type="entry name" value="Cse2_sf"/>
</dbReference>
<name>A0A9X3NU63_9ACTN</name>
<dbReference type="EMBL" id="JAJAQC010000009">
    <property type="protein sequence ID" value="MDA0564156.1"/>
    <property type="molecule type" value="Genomic_DNA"/>
</dbReference>
<gene>
    <name evidence="1" type="primary">casB</name>
    <name evidence="1" type="ORF">LG943_07425</name>
</gene>
<evidence type="ECO:0000313" key="1">
    <source>
        <dbReference type="EMBL" id="MDA0564156.1"/>
    </source>
</evidence>
<dbReference type="Proteomes" id="UP001140076">
    <property type="component" value="Unassembled WGS sequence"/>
</dbReference>
<organism evidence="1 2">
    <name type="scientific">Streptomonospora mangrovi</name>
    <dbReference type="NCBI Taxonomy" id="2883123"/>
    <lineage>
        <taxon>Bacteria</taxon>
        <taxon>Bacillati</taxon>
        <taxon>Actinomycetota</taxon>
        <taxon>Actinomycetes</taxon>
        <taxon>Streptosporangiales</taxon>
        <taxon>Nocardiopsidaceae</taxon>
        <taxon>Streptomonospora</taxon>
    </lineage>
</organism>
<sequence>MSPPSATREDVRTRAGALVSAIRDLLDKPGDRAQVRRAVGMDPADPRCWDAYAHVEKHLPAKRDEATERAFLAVAALIADQPPTARANDLGRGPGDVDATTVPGEPGSPFTGNLGVTLAHAVERKAVGDKAAKERLHLLCRQNLHGAHRQLPRLIAYLRNQNLRVDWVQLACDLADWQRDHDRVVKNWLQGYHRTRHLLEAQRKKNAQTDRTDETP</sequence>
<dbReference type="RefSeq" id="WP_270071444.1">
    <property type="nucleotide sequence ID" value="NZ_JAJAQC010000009.1"/>
</dbReference>
<proteinExistence type="predicted"/>